<evidence type="ECO:0000313" key="3">
    <source>
        <dbReference type="Proteomes" id="UP000515264"/>
    </source>
</evidence>
<keyword evidence="1" id="KW-0812">Transmembrane</keyword>
<protein>
    <recommendedName>
        <fullName evidence="4">CorA-like Mg2+ transporter protein</fullName>
    </recommendedName>
</protein>
<sequence>MPPRQIQDYADSGIKDAFTGGTNLIKVSKHDAITLRISHAMSKSKLSSLEMYLFVPGEIGLNQNLMPETDLYYNCLTQKRAYYSDKHLLPLIHSRLAQRGRLSSTQYRISLSLFAYQYVMALDNAVDDLLHDSDNVTETEIDNVVELTLDILRRLRRTIPYEETLKRYYTNIDNYLSWYTEQKFLSLVAHLTRDSEYKTIKDRLIILAEKEQAHRALHHYNSTQAAQDITRISNKMRLLRRLIEHPVILKETLIALGNNIRRAVKGIATGFVMLFVTMIVVFARDYWGEITASFVIAMSFLYALREIFKDDLKDMLWRWLRKGKPKWKRRYYDPSTGNQIGQKYEWLNYQTISNLPDRIQRIRKKRIVQREEQVISYRSETEMSTSRFMSGYEETREIIYFDFREITRLFDKDTYRVYRLNNGQVSREKIEKRHLFNLIIKQDNHIDEPIYYRWKVVLNRSKIVAIEPIELTSNELE</sequence>
<dbReference type="EMBL" id="CP046268">
    <property type="protein sequence ID" value="QMV14399.1"/>
    <property type="molecule type" value="Genomic_DNA"/>
</dbReference>
<proteinExistence type="predicted"/>
<accession>A0ABX6QYV3</accession>
<reference evidence="2 3" key="1">
    <citation type="journal article" date="2020" name="J. Nat. Prod.">
        <title>Genomics-Metabolomics Profiling Disclosed Marine Vibrio spartinae 3.6 as a Producer of a New Branched Side Chain Prodigiosin.</title>
        <authorList>
            <person name="Vitale G.A."/>
            <person name="Sciarretta M."/>
            <person name="Palma Esposito F."/>
            <person name="January G.G."/>
            <person name="Giaccio M."/>
            <person name="Bunk B."/>
            <person name="Sproer C."/>
            <person name="Bajerski F."/>
            <person name="Power D."/>
            <person name="Festa C."/>
            <person name="Monti M.C."/>
            <person name="D'Auria M.V."/>
            <person name="de Pascale D."/>
        </authorList>
    </citation>
    <scope>NUCLEOTIDE SEQUENCE [LARGE SCALE GENOMIC DNA]</scope>
    <source>
        <strain evidence="2 3">3.6</strain>
    </source>
</reference>
<keyword evidence="1" id="KW-1133">Transmembrane helix</keyword>
<feature type="transmembrane region" description="Helical" evidence="1">
    <location>
        <begin position="266"/>
        <end position="284"/>
    </location>
</feature>
<evidence type="ECO:0000313" key="2">
    <source>
        <dbReference type="EMBL" id="QMV14399.1"/>
    </source>
</evidence>
<gene>
    <name evidence="2" type="ORF">Vspart_01654</name>
</gene>
<keyword evidence="3" id="KW-1185">Reference proteome</keyword>
<feature type="transmembrane region" description="Helical" evidence="1">
    <location>
        <begin position="290"/>
        <end position="308"/>
    </location>
</feature>
<keyword evidence="1" id="KW-0472">Membrane</keyword>
<evidence type="ECO:0000256" key="1">
    <source>
        <dbReference type="SAM" id="Phobius"/>
    </source>
</evidence>
<evidence type="ECO:0008006" key="4">
    <source>
        <dbReference type="Google" id="ProtNLM"/>
    </source>
</evidence>
<name>A0ABX6QYV3_9VIBR</name>
<dbReference type="Proteomes" id="UP000515264">
    <property type="component" value="Chromosome 1"/>
</dbReference>
<organism evidence="2 3">
    <name type="scientific">Vibrio spartinae</name>
    <dbReference type="NCBI Taxonomy" id="1918945"/>
    <lineage>
        <taxon>Bacteria</taxon>
        <taxon>Pseudomonadati</taxon>
        <taxon>Pseudomonadota</taxon>
        <taxon>Gammaproteobacteria</taxon>
        <taxon>Vibrionales</taxon>
        <taxon>Vibrionaceae</taxon>
        <taxon>Vibrio</taxon>
    </lineage>
</organism>